<name>A0A0R2G725_LACPN</name>
<dbReference type="OMA" id="FLFIWNG"/>
<dbReference type="EMBL" id="LUXO01000004">
    <property type="protein sequence ID" value="KZV06322.1"/>
    <property type="molecule type" value="Genomic_DNA"/>
</dbReference>
<evidence type="ECO:0000313" key="7">
    <source>
        <dbReference type="Proteomes" id="UP000076882"/>
    </source>
</evidence>
<dbReference type="InterPro" id="IPR003848">
    <property type="entry name" value="DUF218"/>
</dbReference>
<dbReference type="CDD" id="cd06259">
    <property type="entry name" value="YdcF-like"/>
    <property type="match status" value="1"/>
</dbReference>
<protein>
    <recommendedName>
        <fullName evidence="2">DUF218 domain-containing protein</fullName>
    </recommendedName>
</protein>
<dbReference type="GO" id="GO:0043164">
    <property type="term" value="P:Gram-negative-bacterium-type cell wall biogenesis"/>
    <property type="evidence" value="ECO:0007669"/>
    <property type="project" value="TreeGrafter"/>
</dbReference>
<proteinExistence type="predicted"/>
<accession>A0A0R2G725</accession>
<dbReference type="EMBL" id="LUXM01000005">
    <property type="protein sequence ID" value="KZU98352.1"/>
    <property type="molecule type" value="Genomic_DNA"/>
</dbReference>
<gene>
    <name evidence="4" type="ORF">Lp19_0236</name>
    <name evidence="5" type="ORF">NAB2_0190</name>
    <name evidence="3" type="ORF">Nizo2260_1727</name>
</gene>
<dbReference type="PANTHER" id="PTHR30336:SF18">
    <property type="entry name" value="MEMBRANE PROTEIN"/>
    <property type="match status" value="1"/>
</dbReference>
<dbReference type="InterPro" id="IPR051599">
    <property type="entry name" value="Cell_Envelope_Assoc"/>
</dbReference>
<feature type="transmembrane region" description="Helical" evidence="1">
    <location>
        <begin position="12"/>
        <end position="30"/>
    </location>
</feature>
<dbReference type="PANTHER" id="PTHR30336">
    <property type="entry name" value="INNER MEMBRANE PROTEIN, PROBABLE PERMEASE"/>
    <property type="match status" value="1"/>
</dbReference>
<dbReference type="PATRIC" id="fig|1590.144.peg.2798"/>
<dbReference type="Pfam" id="PF02698">
    <property type="entry name" value="DUF218"/>
    <property type="match status" value="1"/>
</dbReference>
<dbReference type="Proteomes" id="UP000076872">
    <property type="component" value="Unassembled WGS sequence"/>
</dbReference>
<keyword evidence="1" id="KW-0472">Membrane</keyword>
<feature type="transmembrane region" description="Helical" evidence="1">
    <location>
        <begin position="335"/>
        <end position="354"/>
    </location>
</feature>
<dbReference type="Proteomes" id="UP000076989">
    <property type="component" value="Unassembled WGS sequence"/>
</dbReference>
<dbReference type="RefSeq" id="WP_013355970.1">
    <property type="nucleotide sequence ID" value="NZ_BLJR01000016.1"/>
</dbReference>
<feature type="transmembrane region" description="Helical" evidence="1">
    <location>
        <begin position="108"/>
        <end position="127"/>
    </location>
</feature>
<evidence type="ECO:0000313" key="6">
    <source>
        <dbReference type="Proteomes" id="UP000076872"/>
    </source>
</evidence>
<keyword evidence="1" id="KW-1133">Transmembrane helix</keyword>
<evidence type="ECO:0000313" key="5">
    <source>
        <dbReference type="EMBL" id="KZV06322.1"/>
    </source>
</evidence>
<feature type="domain" description="DUF218" evidence="2">
    <location>
        <begin position="178"/>
        <end position="328"/>
    </location>
</feature>
<dbReference type="Proteomes" id="UP000076882">
    <property type="component" value="Unassembled WGS sequence"/>
</dbReference>
<evidence type="ECO:0000313" key="3">
    <source>
        <dbReference type="EMBL" id="KZU03487.1"/>
    </source>
</evidence>
<sequence>MNDAAVWVPVPATFYWGWLVPLIFGTIFGWRYHRDKVRLGNGIWFSLFFYSFLTMLAITILGSNIHWLIIISGTLFVLLILLIGLIFTLQAFLLLWNAWIMWRHESHTLANMLTLYLGLAILILPFLGNLLSSHVPQPVSYFLTVFPNLVIFYLGFWFYNYLTMLTIYQFNWPRLRQDYIIVLGAGLLDGDRVSPLLGQRIMRGLRFYQKQQRKTHHRAVMIFSGGQGGDETVPEGQAMLEYAIAHGLPATDGWAETQSKTTLQNMQFSKQLIAQGPVKNPRTIFVTNNYHTFRAGMFAKQAGLKADGIGARTARFFLPDAIIREYIAIFVRNKWWHAVAMLGILIVSLLLTWFDVYQASL</sequence>
<feature type="transmembrane region" description="Helical" evidence="1">
    <location>
        <begin position="67"/>
        <end position="96"/>
    </location>
</feature>
<evidence type="ECO:0000313" key="8">
    <source>
        <dbReference type="Proteomes" id="UP000076989"/>
    </source>
</evidence>
<keyword evidence="1" id="KW-0812">Transmembrane</keyword>
<dbReference type="GO" id="GO:0000270">
    <property type="term" value="P:peptidoglycan metabolic process"/>
    <property type="evidence" value="ECO:0007669"/>
    <property type="project" value="TreeGrafter"/>
</dbReference>
<dbReference type="Gene3D" id="3.40.50.620">
    <property type="entry name" value="HUPs"/>
    <property type="match status" value="1"/>
</dbReference>
<feature type="transmembrane region" description="Helical" evidence="1">
    <location>
        <begin position="139"/>
        <end position="159"/>
    </location>
</feature>
<dbReference type="InterPro" id="IPR014729">
    <property type="entry name" value="Rossmann-like_a/b/a_fold"/>
</dbReference>
<evidence type="ECO:0000259" key="2">
    <source>
        <dbReference type="Pfam" id="PF02698"/>
    </source>
</evidence>
<feature type="transmembrane region" description="Helical" evidence="1">
    <location>
        <begin position="42"/>
        <end position="61"/>
    </location>
</feature>
<dbReference type="AlphaFoldDB" id="A0A0R2G725"/>
<dbReference type="GO" id="GO:0005886">
    <property type="term" value="C:plasma membrane"/>
    <property type="evidence" value="ECO:0007669"/>
    <property type="project" value="TreeGrafter"/>
</dbReference>
<dbReference type="EMBL" id="LUWI01000022">
    <property type="protein sequence ID" value="KZU03487.1"/>
    <property type="molecule type" value="Genomic_DNA"/>
</dbReference>
<dbReference type="KEGG" id="lpb:SH83_13460"/>
<comment type="caution">
    <text evidence="4">The sequence shown here is derived from an EMBL/GenBank/DDBJ whole genome shotgun (WGS) entry which is preliminary data.</text>
</comment>
<evidence type="ECO:0000313" key="4">
    <source>
        <dbReference type="EMBL" id="KZU98352.1"/>
    </source>
</evidence>
<reference evidence="6 7" key="1">
    <citation type="submission" date="2016-03" db="EMBL/GenBank/DDBJ databases">
        <title>Comparative genomics of 54 Lactobacillus plantarum strains reveals genomic uncoupling from niche constraints.</title>
        <authorList>
            <person name="Martino M.E."/>
        </authorList>
    </citation>
    <scope>NUCLEOTIDE SEQUENCE [LARGE SCALE GENOMIC DNA]</scope>
    <source>
        <strain evidence="4 7">19.1</strain>
        <strain evidence="5 6">NAB2</strain>
        <strain evidence="3 8">Nizo2260</strain>
    </source>
</reference>
<organism evidence="4 7">
    <name type="scientific">Lactiplantibacillus plantarum</name>
    <name type="common">Lactobacillus plantarum</name>
    <dbReference type="NCBI Taxonomy" id="1590"/>
    <lineage>
        <taxon>Bacteria</taxon>
        <taxon>Bacillati</taxon>
        <taxon>Bacillota</taxon>
        <taxon>Bacilli</taxon>
        <taxon>Lactobacillales</taxon>
        <taxon>Lactobacillaceae</taxon>
        <taxon>Lactiplantibacillus</taxon>
    </lineage>
</organism>
<evidence type="ECO:0000256" key="1">
    <source>
        <dbReference type="SAM" id="Phobius"/>
    </source>
</evidence>